<reference evidence="3" key="2">
    <citation type="submission" date="2021-09" db="EMBL/GenBank/DDBJ databases">
        <authorList>
            <person name="Gilroy R."/>
        </authorList>
    </citation>
    <scope>NUCLEOTIDE SEQUENCE</scope>
    <source>
        <strain evidence="3">316</strain>
    </source>
</reference>
<dbReference type="EMBL" id="DYYG01000035">
    <property type="protein sequence ID" value="HJE24203.1"/>
    <property type="molecule type" value="Genomic_DNA"/>
</dbReference>
<dbReference type="AlphaFoldDB" id="A0A921JFL1"/>
<proteinExistence type="predicted"/>
<sequence>MAAGDKRGPSAARNWPILTGFVAAESRAGLGAEARGRFAGFAYEFLRFGIKQGWACLFGGLICALLIGTHLFYPAQAPLGRYDVLTLAAVLIQIALLTLGLESWEEAKVIAIYHVVGTAMEVFKTGVGSWIYPEASLLRIAGVPLFTGFMYASIGSYIARVWRLFDFRFTRHPPLAPTLVLAAAIYVNFFTHHYIADMRAVLMVASVVLFGPTIVHFKVWRTHRAMPLVVGFVLVALFIWIAENIGTATRVWLYPSQAAGWSPVSAAKLGAWFLLMIVSYVLVTLVNRPEPMPETVPASGDPGATRAAALDGSISSRRCGSNSGRGSRPPP</sequence>
<feature type="region of interest" description="Disordered" evidence="1">
    <location>
        <begin position="293"/>
        <end position="331"/>
    </location>
</feature>
<evidence type="ECO:0000256" key="2">
    <source>
        <dbReference type="SAM" id="Phobius"/>
    </source>
</evidence>
<feature type="transmembrane region" description="Helical" evidence="2">
    <location>
        <begin position="111"/>
        <end position="132"/>
    </location>
</feature>
<organism evidence="3 4">
    <name type="scientific">Methylorubrum populi</name>
    <dbReference type="NCBI Taxonomy" id="223967"/>
    <lineage>
        <taxon>Bacteria</taxon>
        <taxon>Pseudomonadati</taxon>
        <taxon>Pseudomonadota</taxon>
        <taxon>Alphaproteobacteria</taxon>
        <taxon>Hyphomicrobiales</taxon>
        <taxon>Methylobacteriaceae</taxon>
        <taxon>Methylorubrum</taxon>
    </lineage>
</organism>
<gene>
    <name evidence="3" type="ORF">K8W01_11145</name>
</gene>
<dbReference type="Pfam" id="PF05675">
    <property type="entry name" value="DUF817"/>
    <property type="match status" value="1"/>
</dbReference>
<reference evidence="3" key="1">
    <citation type="journal article" date="2021" name="PeerJ">
        <title>Extensive microbial diversity within the chicken gut microbiome revealed by metagenomics and culture.</title>
        <authorList>
            <person name="Gilroy R."/>
            <person name="Ravi A."/>
            <person name="Getino M."/>
            <person name="Pursley I."/>
            <person name="Horton D.L."/>
            <person name="Alikhan N.F."/>
            <person name="Baker D."/>
            <person name="Gharbi K."/>
            <person name="Hall N."/>
            <person name="Watson M."/>
            <person name="Adriaenssens E.M."/>
            <person name="Foster-Nyarko E."/>
            <person name="Jarju S."/>
            <person name="Secka A."/>
            <person name="Antonio M."/>
            <person name="Oren A."/>
            <person name="Chaudhuri R.R."/>
            <person name="La Ragione R."/>
            <person name="Hildebrand F."/>
            <person name="Pallen M.J."/>
        </authorList>
    </citation>
    <scope>NUCLEOTIDE SEQUENCE</scope>
    <source>
        <strain evidence="3">316</strain>
    </source>
</reference>
<keyword evidence="2" id="KW-1133">Transmembrane helix</keyword>
<feature type="transmembrane region" description="Helical" evidence="2">
    <location>
        <begin position="54"/>
        <end position="73"/>
    </location>
</feature>
<feature type="transmembrane region" description="Helical" evidence="2">
    <location>
        <begin position="227"/>
        <end position="246"/>
    </location>
</feature>
<feature type="transmembrane region" description="Helical" evidence="2">
    <location>
        <begin position="138"/>
        <end position="162"/>
    </location>
</feature>
<dbReference type="InterPro" id="IPR008535">
    <property type="entry name" value="DUF817"/>
</dbReference>
<keyword evidence="2" id="KW-0812">Transmembrane</keyword>
<feature type="transmembrane region" description="Helical" evidence="2">
    <location>
        <begin position="174"/>
        <end position="195"/>
    </location>
</feature>
<accession>A0A921JFL1</accession>
<feature type="transmembrane region" description="Helical" evidence="2">
    <location>
        <begin position="201"/>
        <end position="220"/>
    </location>
</feature>
<name>A0A921JFL1_9HYPH</name>
<evidence type="ECO:0000313" key="3">
    <source>
        <dbReference type="EMBL" id="HJE24203.1"/>
    </source>
</evidence>
<evidence type="ECO:0000313" key="4">
    <source>
        <dbReference type="Proteomes" id="UP000742631"/>
    </source>
</evidence>
<feature type="compositionally biased region" description="Low complexity" evidence="1">
    <location>
        <begin position="312"/>
        <end position="331"/>
    </location>
</feature>
<comment type="caution">
    <text evidence="3">The sequence shown here is derived from an EMBL/GenBank/DDBJ whole genome shotgun (WGS) entry which is preliminary data.</text>
</comment>
<dbReference type="Proteomes" id="UP000742631">
    <property type="component" value="Unassembled WGS sequence"/>
</dbReference>
<feature type="transmembrane region" description="Helical" evidence="2">
    <location>
        <begin position="79"/>
        <end position="99"/>
    </location>
</feature>
<keyword evidence="2" id="KW-0472">Membrane</keyword>
<protein>
    <submittedName>
        <fullName evidence="3">DUF817 domain-containing protein</fullName>
    </submittedName>
</protein>
<feature type="transmembrane region" description="Helical" evidence="2">
    <location>
        <begin position="266"/>
        <end position="286"/>
    </location>
</feature>
<evidence type="ECO:0000256" key="1">
    <source>
        <dbReference type="SAM" id="MobiDB-lite"/>
    </source>
</evidence>